<proteinExistence type="predicted"/>
<gene>
    <name evidence="1" type="ORF">RSA3_14175</name>
</gene>
<dbReference type="InterPro" id="IPR006427">
    <property type="entry name" value="Portal_HK97"/>
</dbReference>
<comment type="caution">
    <text evidence="1">The sequence shown here is derived from an EMBL/GenBank/DDBJ whole genome shotgun (WGS) entry which is preliminary data.</text>
</comment>
<evidence type="ECO:0000313" key="1">
    <source>
        <dbReference type="EMBL" id="KTS09044.1"/>
    </source>
</evidence>
<reference evidence="1 2" key="1">
    <citation type="journal article" date="2016" name="Front. Microbiol.">
        <title>Genomic Resource of Rice Seed Associated Bacteria.</title>
        <authorList>
            <person name="Midha S."/>
            <person name="Bansal K."/>
            <person name="Sharma S."/>
            <person name="Kumar N."/>
            <person name="Patil P.P."/>
            <person name="Chaudhry V."/>
            <person name="Patil P.B."/>
        </authorList>
    </citation>
    <scope>NUCLEOTIDE SEQUENCE [LARGE SCALE GENOMIC DNA]</scope>
    <source>
        <strain evidence="1 2">RSA3</strain>
    </source>
</reference>
<dbReference type="NCBIfam" id="TIGR01537">
    <property type="entry name" value="portal_HK97"/>
    <property type="match status" value="1"/>
</dbReference>
<dbReference type="Pfam" id="PF04860">
    <property type="entry name" value="Phage_portal"/>
    <property type="match status" value="1"/>
</dbReference>
<dbReference type="PATRIC" id="fig|2033.7.peg.3671"/>
<protein>
    <recommendedName>
        <fullName evidence="3">Phage portal protein</fullName>
    </recommendedName>
</protein>
<accession>A0A147F4Y2</accession>
<dbReference type="InterPro" id="IPR006944">
    <property type="entry name" value="Phage/GTA_portal"/>
</dbReference>
<dbReference type="RefSeq" id="WP_058614774.1">
    <property type="nucleotide sequence ID" value="NZ_LDRV01000093.1"/>
</dbReference>
<sequence>MASFTQRVASAFRSLVTRASTRLPSLRGSGTSAGVHVTPEQSLQVMAVLTSVRLVSEAIASLPVSVIVRRGRDRIRPAAKYDELVRLLTVRPNSDMDAAEFWRVVVTWMLIRGNAYVYVSRNGAGEIVGLWPVPPTDVKILRNKTTGELFYKLSHDMSETWLPVQPGYVAAPFEMLHYRWFGTGPEGLSPIGVARQQVGISVAATSYIGGFFERDATPETVLTLEKNLTDAQYNRLVQQLEDRHQGVGNSHQMAIFEGGAKIERVSLSPADAQFLAIYKLTEGKIASMYGVPPHKIGDLDRATFSNVEHLGIEFVQDALLPPITRLEKVTQQLFDDPEMRLKFNPKGRMRGDTAAQTAAYAAGRQWGYLSANDIRADEDDAPIEGGDVYLEPVNMIPAGSAPVQRSSGVTVDVPQLLPPSFRALTPRRRAAADDAPAWVTRVDAVLAEYVRDLRDQLVAIPSDDERTVWDELLTESLVPTLTGVVTEFGTRQAETRGEVFRAEATTNWVAAVAASEARAFNSRSFLVIAAGGDERGALIRAFDDVLASTAASAALIVNRSGSFGRYEGAAQTGAESKRWIAATEAECDHESMQGETVAIGEPFSNGTMWPGDRAAGATEAVVPCRCGLDFDY</sequence>
<dbReference type="Proteomes" id="UP000072189">
    <property type="component" value="Unassembled WGS sequence"/>
</dbReference>
<evidence type="ECO:0000313" key="2">
    <source>
        <dbReference type="Proteomes" id="UP000072189"/>
    </source>
</evidence>
<organism evidence="1 2">
    <name type="scientific">Microbacterium testaceum</name>
    <name type="common">Aureobacterium testaceum</name>
    <name type="synonym">Brevibacterium testaceum</name>
    <dbReference type="NCBI Taxonomy" id="2033"/>
    <lineage>
        <taxon>Bacteria</taxon>
        <taxon>Bacillati</taxon>
        <taxon>Actinomycetota</taxon>
        <taxon>Actinomycetes</taxon>
        <taxon>Micrococcales</taxon>
        <taxon>Microbacteriaceae</taxon>
        <taxon>Microbacterium</taxon>
    </lineage>
</organism>
<evidence type="ECO:0008006" key="3">
    <source>
        <dbReference type="Google" id="ProtNLM"/>
    </source>
</evidence>
<dbReference type="EMBL" id="LDRV01000093">
    <property type="protein sequence ID" value="KTS09044.1"/>
    <property type="molecule type" value="Genomic_DNA"/>
</dbReference>
<dbReference type="AlphaFoldDB" id="A0A147F4Y2"/>
<name>A0A147F4Y2_MICTE</name>